<reference evidence="4 5" key="1">
    <citation type="journal article" date="2015" name="Genome Biol. Evol.">
        <title>Comparative Genomics of a Bacterivorous Green Alga Reveals Evolutionary Causalities and Consequences of Phago-Mixotrophic Mode of Nutrition.</title>
        <authorList>
            <person name="Burns J.A."/>
            <person name="Paasch A."/>
            <person name="Narechania A."/>
            <person name="Kim E."/>
        </authorList>
    </citation>
    <scope>NUCLEOTIDE SEQUENCE [LARGE SCALE GENOMIC DNA]</scope>
    <source>
        <strain evidence="4 5">PLY_AMNH</strain>
    </source>
</reference>
<protein>
    <recommendedName>
        <fullName evidence="3">JmjC domain-containing protein</fullName>
    </recommendedName>
</protein>
<dbReference type="EMBL" id="LGRX02034927">
    <property type="protein sequence ID" value="KAK3236646.1"/>
    <property type="molecule type" value="Genomic_DNA"/>
</dbReference>
<dbReference type="SUPFAM" id="SSF51197">
    <property type="entry name" value="Clavaminate synthase-like"/>
    <property type="match status" value="1"/>
</dbReference>
<name>A0AAE0EQ94_9CHLO</name>
<dbReference type="Pfam" id="PF13621">
    <property type="entry name" value="Cupin_8"/>
    <property type="match status" value="1"/>
</dbReference>
<dbReference type="InterPro" id="IPR003347">
    <property type="entry name" value="JmjC_dom"/>
</dbReference>
<evidence type="ECO:0000313" key="5">
    <source>
        <dbReference type="Proteomes" id="UP001190700"/>
    </source>
</evidence>
<evidence type="ECO:0000259" key="3">
    <source>
        <dbReference type="PROSITE" id="PS51184"/>
    </source>
</evidence>
<gene>
    <name evidence="4" type="ORF">CYMTET_53234</name>
</gene>
<dbReference type="SMART" id="SM00558">
    <property type="entry name" value="JmjC"/>
    <property type="match status" value="1"/>
</dbReference>
<dbReference type="PANTHER" id="PTHR12461:SF105">
    <property type="entry name" value="HYPOXIA-INDUCIBLE FACTOR 1-ALPHA INHIBITOR"/>
    <property type="match status" value="1"/>
</dbReference>
<dbReference type="PROSITE" id="PS51184">
    <property type="entry name" value="JMJC"/>
    <property type="match status" value="1"/>
</dbReference>
<comment type="caution">
    <text evidence="4">The sequence shown here is derived from an EMBL/GenBank/DDBJ whole genome shotgun (WGS) entry which is preliminary data.</text>
</comment>
<sequence>MADVLKFFRSVVEDKNKQIVQSVNYLNTIPENAVNFHKLFDVYSAQPALMRITDAWKDQVDAFLGANVDARAARLAALLQESLLRPLRLRYHPRSATSSCPQCSARAPPHSATNVTYDSGVDVAQCSGQICPLPEVVTQEEMLCSQMNAELDLCSTSPGVDLLYFQWRGLPVESPAQGEEGSRKRPRPLTSSVDEEVDEDPSRRARQKQGLEGVPSVEDGRQDNGAEGGGEPDLKEFIALLSAAALPRFVDQARVKQCNVWWGLNVTSRLHFDGMDNLYIVLYGCKTFHLYPPFDDTILPEPWKAEGLNNKARLGTTLEPNEGSTVPPCDGQRGQLHVAKVGPNEALVIPSGWWHEVITVDEPCFAVNVFLTAMRVQPSHWGLLETTITWTTTEREVERSADADLLEIIMDLREQVKETAQHVKTLSNRVNGKDFIPRAEKPMAIRHGNRGYMTGAGPLGEGGRNWSQGVSNYKFQQAIDNDDNERFRALCLLAGGKPEIVSHFSACSFAVGEDIDDDVGEYTR</sequence>
<dbReference type="InterPro" id="IPR041667">
    <property type="entry name" value="Cupin_8"/>
</dbReference>
<dbReference type="Gene3D" id="2.60.120.650">
    <property type="entry name" value="Cupin"/>
    <property type="match status" value="1"/>
</dbReference>
<dbReference type="AlphaFoldDB" id="A0AAE0EQ94"/>
<feature type="region of interest" description="Disordered" evidence="2">
    <location>
        <begin position="174"/>
        <end position="231"/>
    </location>
</feature>
<evidence type="ECO:0000256" key="1">
    <source>
        <dbReference type="ARBA" id="ARBA00006801"/>
    </source>
</evidence>
<comment type="similarity">
    <text evidence="1">Belongs to the JARID1 histone demethylase family.</text>
</comment>
<keyword evidence="5" id="KW-1185">Reference proteome</keyword>
<evidence type="ECO:0000313" key="4">
    <source>
        <dbReference type="EMBL" id="KAK3236646.1"/>
    </source>
</evidence>
<accession>A0AAE0EQ94</accession>
<organism evidence="4 5">
    <name type="scientific">Cymbomonas tetramitiformis</name>
    <dbReference type="NCBI Taxonomy" id="36881"/>
    <lineage>
        <taxon>Eukaryota</taxon>
        <taxon>Viridiplantae</taxon>
        <taxon>Chlorophyta</taxon>
        <taxon>Pyramimonadophyceae</taxon>
        <taxon>Pyramimonadales</taxon>
        <taxon>Pyramimonadaceae</taxon>
        <taxon>Cymbomonas</taxon>
    </lineage>
</organism>
<dbReference type="Proteomes" id="UP001190700">
    <property type="component" value="Unassembled WGS sequence"/>
</dbReference>
<dbReference type="PANTHER" id="PTHR12461">
    <property type="entry name" value="HYPOXIA-INDUCIBLE FACTOR 1 ALPHA INHIBITOR-RELATED"/>
    <property type="match status" value="1"/>
</dbReference>
<feature type="domain" description="JmjC" evidence="3">
    <location>
        <begin position="203"/>
        <end position="388"/>
    </location>
</feature>
<proteinExistence type="inferred from homology"/>
<evidence type="ECO:0000256" key="2">
    <source>
        <dbReference type="SAM" id="MobiDB-lite"/>
    </source>
</evidence>